<dbReference type="EMBL" id="JAPZBS010000008">
    <property type="protein sequence ID" value="KAJ5364292.1"/>
    <property type="molecule type" value="Genomic_DNA"/>
</dbReference>
<accession>A0A9W9RQ87</accession>
<dbReference type="GeneID" id="81442097"/>
<sequence>MQANFKGFTFVNESSIDHHLKHDPADRMDEDPMHEDSWQRTHRATNSNDQRMSGVQKTDGTEPGIFNVDDNFDM</sequence>
<name>A0A9W9RQ87_9EURO</name>
<dbReference type="AlphaFoldDB" id="A0A9W9RQ87"/>
<evidence type="ECO:0000313" key="3">
    <source>
        <dbReference type="Proteomes" id="UP001147782"/>
    </source>
</evidence>
<evidence type="ECO:0000256" key="1">
    <source>
        <dbReference type="SAM" id="MobiDB-lite"/>
    </source>
</evidence>
<gene>
    <name evidence="2" type="ORF">N7496_010005</name>
</gene>
<protein>
    <submittedName>
        <fullName evidence="2">Serine/threonine-protein kinase SCH9</fullName>
    </submittedName>
</protein>
<organism evidence="2 3">
    <name type="scientific">Penicillium cataractarum</name>
    <dbReference type="NCBI Taxonomy" id="2100454"/>
    <lineage>
        <taxon>Eukaryota</taxon>
        <taxon>Fungi</taxon>
        <taxon>Dikarya</taxon>
        <taxon>Ascomycota</taxon>
        <taxon>Pezizomycotina</taxon>
        <taxon>Eurotiomycetes</taxon>
        <taxon>Eurotiomycetidae</taxon>
        <taxon>Eurotiales</taxon>
        <taxon>Aspergillaceae</taxon>
        <taxon>Penicillium</taxon>
    </lineage>
</organism>
<reference evidence="2" key="2">
    <citation type="journal article" date="2023" name="IMA Fungus">
        <title>Comparative genomic study of the Penicillium genus elucidates a diverse pangenome and 15 lateral gene transfer events.</title>
        <authorList>
            <person name="Petersen C."/>
            <person name="Sorensen T."/>
            <person name="Nielsen M.R."/>
            <person name="Sondergaard T.E."/>
            <person name="Sorensen J.L."/>
            <person name="Fitzpatrick D.A."/>
            <person name="Frisvad J.C."/>
            <person name="Nielsen K.L."/>
        </authorList>
    </citation>
    <scope>NUCLEOTIDE SEQUENCE</scope>
    <source>
        <strain evidence="2">IBT 29864</strain>
    </source>
</reference>
<dbReference type="GO" id="GO:0016301">
    <property type="term" value="F:kinase activity"/>
    <property type="evidence" value="ECO:0007669"/>
    <property type="project" value="UniProtKB-KW"/>
</dbReference>
<evidence type="ECO:0000313" key="2">
    <source>
        <dbReference type="EMBL" id="KAJ5364292.1"/>
    </source>
</evidence>
<dbReference type="RefSeq" id="XP_056551918.1">
    <property type="nucleotide sequence ID" value="XM_056702918.1"/>
</dbReference>
<feature type="compositionally biased region" description="Basic and acidic residues" evidence="1">
    <location>
        <begin position="21"/>
        <end position="39"/>
    </location>
</feature>
<feature type="compositionally biased region" description="Polar residues" evidence="1">
    <location>
        <begin position="44"/>
        <end position="58"/>
    </location>
</feature>
<reference evidence="2" key="1">
    <citation type="submission" date="2022-11" db="EMBL/GenBank/DDBJ databases">
        <authorList>
            <person name="Petersen C."/>
        </authorList>
    </citation>
    <scope>NUCLEOTIDE SEQUENCE</scope>
    <source>
        <strain evidence="2">IBT 29864</strain>
    </source>
</reference>
<dbReference type="Proteomes" id="UP001147782">
    <property type="component" value="Unassembled WGS sequence"/>
</dbReference>
<keyword evidence="3" id="KW-1185">Reference proteome</keyword>
<keyword evidence="2" id="KW-0808">Transferase</keyword>
<dbReference type="OrthoDB" id="63267at2759"/>
<feature type="region of interest" description="Disordered" evidence="1">
    <location>
        <begin position="21"/>
        <end position="74"/>
    </location>
</feature>
<comment type="caution">
    <text evidence="2">The sequence shown here is derived from an EMBL/GenBank/DDBJ whole genome shotgun (WGS) entry which is preliminary data.</text>
</comment>
<keyword evidence="2" id="KW-0418">Kinase</keyword>
<proteinExistence type="predicted"/>